<evidence type="ECO:0000313" key="2">
    <source>
        <dbReference type="Proteomes" id="UP000452141"/>
    </source>
</evidence>
<gene>
    <name evidence="1" type="ORF">FYJ61_03900</name>
</gene>
<dbReference type="SUPFAM" id="SSF53448">
    <property type="entry name" value="Nucleotide-diphospho-sugar transferases"/>
    <property type="match status" value="1"/>
</dbReference>
<sequence length="325" mass="37109">MKTRDLRKLIQKQGGWDLIRQYAVAGNLPLAAGQLLMLGIKEKALEILRLSAQYRVKEKLAKRYKKELDHLVKLHGGEDKEEVKEDQPQIWFCWLQGLSAAPSVVRNCYRSALAAYAGKGKVTLITADNYRDYVAFPKEIQAKIKRGIIAGAHLADLIRLELLINYGGIWTDATVFYSGDLPDYLFQNRLFAYQIVKPGRDGQAIPMSNWLLASPKRNRLLLITRDLLYAYWKEHDKLLDYYIFHIFFQLAAEACPKDWASVLPVDSGAPHLLGQRLFEKYDPDFWQAIKAQSSIHKLSYKFPPGMFLRKGTYFAKVVAQGGKNG</sequence>
<dbReference type="Pfam" id="PF05704">
    <property type="entry name" value="Caps_synth"/>
    <property type="match status" value="1"/>
</dbReference>
<dbReference type="Gene3D" id="3.90.550.20">
    <property type="match status" value="1"/>
</dbReference>
<dbReference type="EMBL" id="VUMW01000007">
    <property type="protein sequence ID" value="MST79639.1"/>
    <property type="molecule type" value="Genomic_DNA"/>
</dbReference>
<dbReference type="InterPro" id="IPR029044">
    <property type="entry name" value="Nucleotide-diphossugar_trans"/>
</dbReference>
<dbReference type="InterPro" id="IPR008441">
    <property type="entry name" value="AfumC-like_glycosyl_Trfase"/>
</dbReference>
<dbReference type="AlphaFoldDB" id="A0A844FMT9"/>
<accession>A0A844FMT9</accession>
<comment type="caution">
    <text evidence="1">The sequence shown here is derived from an EMBL/GenBank/DDBJ whole genome shotgun (WGS) entry which is preliminary data.</text>
</comment>
<organism evidence="1 2">
    <name type="scientific">Lactobacillus equicursoris</name>
    <dbReference type="NCBI Taxonomy" id="420645"/>
    <lineage>
        <taxon>Bacteria</taxon>
        <taxon>Bacillati</taxon>
        <taxon>Bacillota</taxon>
        <taxon>Bacilli</taxon>
        <taxon>Lactobacillales</taxon>
        <taxon>Lactobacillaceae</taxon>
        <taxon>Lactobacillus</taxon>
    </lineage>
</organism>
<keyword evidence="1" id="KW-0808">Transferase</keyword>
<reference evidence="1 2" key="1">
    <citation type="submission" date="2019-08" db="EMBL/GenBank/DDBJ databases">
        <title>In-depth cultivation of the pig gut microbiome towards novel bacterial diversity and tailored functional studies.</title>
        <authorList>
            <person name="Wylensek D."/>
            <person name="Hitch T.C.A."/>
            <person name="Clavel T."/>
        </authorList>
    </citation>
    <scope>NUCLEOTIDE SEQUENCE [LARGE SCALE GENOMIC DNA]</scope>
    <source>
        <strain evidence="1 2">WCA-470BD-2E</strain>
    </source>
</reference>
<proteinExistence type="predicted"/>
<name>A0A844FMT9_9LACO</name>
<evidence type="ECO:0000313" key="1">
    <source>
        <dbReference type="EMBL" id="MST79639.1"/>
    </source>
</evidence>
<protein>
    <submittedName>
        <fullName evidence="1">Glycosyl transferase</fullName>
    </submittedName>
</protein>
<dbReference type="GO" id="GO:0016757">
    <property type="term" value="F:glycosyltransferase activity"/>
    <property type="evidence" value="ECO:0007669"/>
    <property type="project" value="InterPro"/>
</dbReference>
<dbReference type="RefSeq" id="WP_009557615.1">
    <property type="nucleotide sequence ID" value="NZ_VUMW01000007.1"/>
</dbReference>
<dbReference type="Proteomes" id="UP000452141">
    <property type="component" value="Unassembled WGS sequence"/>
</dbReference>